<dbReference type="OrthoDB" id="7376212at2"/>
<evidence type="ECO:0000313" key="9">
    <source>
        <dbReference type="EMBL" id="ROR65534.1"/>
    </source>
</evidence>
<dbReference type="Proteomes" id="UP000275456">
    <property type="component" value="Unassembled WGS sequence"/>
</dbReference>
<evidence type="ECO:0000259" key="8">
    <source>
        <dbReference type="Pfam" id="PF08281"/>
    </source>
</evidence>
<evidence type="ECO:0000256" key="3">
    <source>
        <dbReference type="ARBA" id="ARBA00023082"/>
    </source>
</evidence>
<comment type="similarity">
    <text evidence="1">Belongs to the sigma-70 factor family. ECF subfamily.</text>
</comment>
<feature type="region of interest" description="Disordered" evidence="6">
    <location>
        <begin position="93"/>
        <end position="117"/>
    </location>
</feature>
<dbReference type="CDD" id="cd06171">
    <property type="entry name" value="Sigma70_r4"/>
    <property type="match status" value="1"/>
</dbReference>
<dbReference type="PANTHER" id="PTHR43133">
    <property type="entry name" value="RNA POLYMERASE ECF-TYPE SIGMA FACTO"/>
    <property type="match status" value="1"/>
</dbReference>
<dbReference type="InterPro" id="IPR013324">
    <property type="entry name" value="RNA_pol_sigma_r3/r4-like"/>
</dbReference>
<dbReference type="NCBIfam" id="TIGR02937">
    <property type="entry name" value="sigma70-ECF"/>
    <property type="match status" value="1"/>
</dbReference>
<evidence type="ECO:0000256" key="6">
    <source>
        <dbReference type="SAM" id="MobiDB-lite"/>
    </source>
</evidence>
<dbReference type="Gene3D" id="1.10.10.10">
    <property type="entry name" value="Winged helix-like DNA-binding domain superfamily/Winged helix DNA-binding domain"/>
    <property type="match status" value="1"/>
</dbReference>
<feature type="domain" description="RNA polymerase sigma factor 70 region 4 type 2" evidence="8">
    <location>
        <begin position="124"/>
        <end position="173"/>
    </location>
</feature>
<dbReference type="PANTHER" id="PTHR43133:SF8">
    <property type="entry name" value="RNA POLYMERASE SIGMA FACTOR HI_1459-RELATED"/>
    <property type="match status" value="1"/>
</dbReference>
<protein>
    <submittedName>
        <fullName evidence="9">RNA polymerase ECF family sigma subunit</fullName>
    </submittedName>
</protein>
<evidence type="ECO:0000313" key="10">
    <source>
        <dbReference type="Proteomes" id="UP000275456"/>
    </source>
</evidence>
<keyword evidence="5" id="KW-0804">Transcription</keyword>
<keyword evidence="10" id="KW-1185">Reference proteome</keyword>
<dbReference type="EMBL" id="RKHJ01000001">
    <property type="protein sequence ID" value="ROR65534.1"/>
    <property type="molecule type" value="Genomic_DNA"/>
</dbReference>
<name>A0A3N2AR85_9MICO</name>
<evidence type="ECO:0000256" key="1">
    <source>
        <dbReference type="ARBA" id="ARBA00010641"/>
    </source>
</evidence>
<gene>
    <name evidence="9" type="ORF">EDD26_0900</name>
</gene>
<keyword evidence="3" id="KW-0731">Sigma factor</keyword>
<dbReference type="InterPro" id="IPR014284">
    <property type="entry name" value="RNA_pol_sigma-70_dom"/>
</dbReference>
<organism evidence="9 10">
    <name type="scientific">Agrococcus jenensis</name>
    <dbReference type="NCBI Taxonomy" id="46353"/>
    <lineage>
        <taxon>Bacteria</taxon>
        <taxon>Bacillati</taxon>
        <taxon>Actinomycetota</taxon>
        <taxon>Actinomycetes</taxon>
        <taxon>Micrococcales</taxon>
        <taxon>Microbacteriaceae</taxon>
        <taxon>Agrococcus</taxon>
    </lineage>
</organism>
<dbReference type="AlphaFoldDB" id="A0A3N2AR85"/>
<dbReference type="GO" id="GO:0006352">
    <property type="term" value="P:DNA-templated transcription initiation"/>
    <property type="evidence" value="ECO:0007669"/>
    <property type="project" value="InterPro"/>
</dbReference>
<dbReference type="GO" id="GO:0016987">
    <property type="term" value="F:sigma factor activity"/>
    <property type="evidence" value="ECO:0007669"/>
    <property type="project" value="UniProtKB-KW"/>
</dbReference>
<accession>A0A3N2AR85</accession>
<keyword evidence="4" id="KW-0238">DNA-binding</keyword>
<dbReference type="InterPro" id="IPR039425">
    <property type="entry name" value="RNA_pol_sigma-70-like"/>
</dbReference>
<evidence type="ECO:0000256" key="5">
    <source>
        <dbReference type="ARBA" id="ARBA00023163"/>
    </source>
</evidence>
<reference evidence="9 10" key="1">
    <citation type="submission" date="2018-11" db="EMBL/GenBank/DDBJ databases">
        <title>Sequencing the genomes of 1000 actinobacteria strains.</title>
        <authorList>
            <person name="Klenk H.-P."/>
        </authorList>
    </citation>
    <scope>NUCLEOTIDE SEQUENCE [LARGE SCALE GENOMIC DNA]</scope>
    <source>
        <strain evidence="9 10">DSM 9580</strain>
    </source>
</reference>
<evidence type="ECO:0000256" key="2">
    <source>
        <dbReference type="ARBA" id="ARBA00023015"/>
    </source>
</evidence>
<dbReference type="InterPro" id="IPR013249">
    <property type="entry name" value="RNA_pol_sigma70_r4_t2"/>
</dbReference>
<dbReference type="Pfam" id="PF04542">
    <property type="entry name" value="Sigma70_r2"/>
    <property type="match status" value="1"/>
</dbReference>
<evidence type="ECO:0000256" key="4">
    <source>
        <dbReference type="ARBA" id="ARBA00023125"/>
    </source>
</evidence>
<dbReference type="RefSeq" id="WP_123696614.1">
    <property type="nucleotide sequence ID" value="NZ_RKHJ01000001.1"/>
</dbReference>
<dbReference type="Pfam" id="PF08281">
    <property type="entry name" value="Sigma70_r4_2"/>
    <property type="match status" value="1"/>
</dbReference>
<dbReference type="Gene3D" id="1.10.1740.10">
    <property type="match status" value="1"/>
</dbReference>
<dbReference type="SUPFAM" id="SSF88659">
    <property type="entry name" value="Sigma3 and sigma4 domains of RNA polymerase sigma factors"/>
    <property type="match status" value="1"/>
</dbReference>
<dbReference type="InterPro" id="IPR013325">
    <property type="entry name" value="RNA_pol_sigma_r2"/>
</dbReference>
<dbReference type="SUPFAM" id="SSF88946">
    <property type="entry name" value="Sigma2 domain of RNA polymerase sigma factors"/>
    <property type="match status" value="1"/>
</dbReference>
<dbReference type="GO" id="GO:0003677">
    <property type="term" value="F:DNA binding"/>
    <property type="evidence" value="ECO:0007669"/>
    <property type="project" value="UniProtKB-KW"/>
</dbReference>
<proteinExistence type="inferred from homology"/>
<comment type="caution">
    <text evidence="9">The sequence shown here is derived from an EMBL/GenBank/DDBJ whole genome shotgun (WGS) entry which is preliminary data.</text>
</comment>
<sequence>MSVQLETAPDALLAQRAKDGDERAFAVLVRRHSPFLIAFATRYLGGSSDADDVVQEALVTAWRQLDELRDPARVRSWLATSVARRATDVLRTRARRDVQPLPDEEGPATSPQPDAVAEGRAATRALGDVLAALPEDQREVWLLREMAELSYDEIAARLEVSPATVRGRLARARGAVLAAMAEWR</sequence>
<dbReference type="InterPro" id="IPR007627">
    <property type="entry name" value="RNA_pol_sigma70_r2"/>
</dbReference>
<feature type="domain" description="RNA polymerase sigma-70 region 2" evidence="7">
    <location>
        <begin position="28"/>
        <end position="96"/>
    </location>
</feature>
<evidence type="ECO:0000259" key="7">
    <source>
        <dbReference type="Pfam" id="PF04542"/>
    </source>
</evidence>
<dbReference type="InterPro" id="IPR036388">
    <property type="entry name" value="WH-like_DNA-bd_sf"/>
</dbReference>
<keyword evidence="2" id="KW-0805">Transcription regulation</keyword>